<dbReference type="OrthoDB" id="3196366at2"/>
<organism evidence="2 4">
    <name type="scientific">Brachybacterium saurashtrense</name>
    <dbReference type="NCBI Taxonomy" id="556288"/>
    <lineage>
        <taxon>Bacteria</taxon>
        <taxon>Bacillati</taxon>
        <taxon>Actinomycetota</taxon>
        <taxon>Actinomycetes</taxon>
        <taxon>Micrococcales</taxon>
        <taxon>Dermabacteraceae</taxon>
        <taxon>Brachybacterium</taxon>
    </lineage>
</organism>
<dbReference type="EMBL" id="CP031356">
    <property type="protein sequence ID" value="AXK45301.1"/>
    <property type="molecule type" value="Genomic_DNA"/>
</dbReference>
<reference evidence="1 3" key="1">
    <citation type="submission" date="2018-07" db="EMBL/GenBank/DDBJ databases">
        <title>Brachybacterium saurashtrense DSM 23186 genome sequence.</title>
        <authorList>
            <person name="Guo L."/>
        </authorList>
    </citation>
    <scope>NUCLEOTIDE SEQUENCE [LARGE SCALE GENOMIC DNA]</scope>
    <source>
        <strain evidence="1 3">DSM 23186</strain>
    </source>
</reference>
<dbReference type="InterPro" id="IPR045633">
    <property type="entry name" value="DUF6414"/>
</dbReference>
<sequence length="257" mass="27500">MVGASKDQANPPLIKIVYFDEESASDLLDIVAGGKETSSKDLTKERTAEVEAEARAKAAAKFNWLPFFGGSVEAGAAASASAVGRSILNKTLSNTILTDYLSKLGELKGIERLEGLTVTARSESAAYMKMYTPYLAMLKIDELPVNLAELDSALTSAKGYYELLGQSADGTKRILRFNIQAFRNNYGLVDLGRMRLVFHGIRVGKASESSLTMQAEMAPGAEPAPVTGLDVVDGVSTESNTLLDVYDVILAGVEYGE</sequence>
<accession>A0A345YMZ9</accession>
<evidence type="ECO:0000313" key="3">
    <source>
        <dbReference type="Proteomes" id="UP000254236"/>
    </source>
</evidence>
<dbReference type="AlphaFoldDB" id="A0A345YMZ9"/>
<gene>
    <name evidence="1" type="ORF">DWV08_06480</name>
    <name evidence="2" type="ORF">DXU92_11595</name>
</gene>
<dbReference type="Proteomes" id="UP000282185">
    <property type="component" value="Unassembled WGS sequence"/>
</dbReference>
<evidence type="ECO:0000313" key="2">
    <source>
        <dbReference type="EMBL" id="RRR21943.1"/>
    </source>
</evidence>
<keyword evidence="3" id="KW-1185">Reference proteome</keyword>
<reference evidence="2 4" key="2">
    <citation type="submission" date="2018-08" db="EMBL/GenBank/DDBJ databases">
        <title>Brachybacterium saurashtrense DSM 23186.</title>
        <authorList>
            <person name="Li Y."/>
        </authorList>
    </citation>
    <scope>NUCLEOTIDE SEQUENCE [LARGE SCALE GENOMIC DNA]</scope>
    <source>
        <strain evidence="2 4">DSM 23186</strain>
    </source>
</reference>
<evidence type="ECO:0000313" key="1">
    <source>
        <dbReference type="EMBL" id="AXK45301.1"/>
    </source>
</evidence>
<dbReference type="KEGG" id="bsau:DWV08_06480"/>
<name>A0A345YMZ9_9MICO</name>
<protein>
    <submittedName>
        <fullName evidence="2">Uncharacterized protein</fullName>
    </submittedName>
</protein>
<dbReference type="Pfam" id="PF19952">
    <property type="entry name" value="DUF6414"/>
    <property type="match status" value="1"/>
</dbReference>
<evidence type="ECO:0000313" key="4">
    <source>
        <dbReference type="Proteomes" id="UP000282185"/>
    </source>
</evidence>
<proteinExistence type="predicted"/>
<dbReference type="Proteomes" id="UP000254236">
    <property type="component" value="Chromosome"/>
</dbReference>
<dbReference type="EMBL" id="QSWH01000005">
    <property type="protein sequence ID" value="RRR21943.1"/>
    <property type="molecule type" value="Genomic_DNA"/>
</dbReference>
<dbReference type="RefSeq" id="WP_115413053.1">
    <property type="nucleotide sequence ID" value="NZ_CP031356.1"/>
</dbReference>